<dbReference type="InterPro" id="IPR025885">
    <property type="entry name" value="PapC_N"/>
</dbReference>
<keyword evidence="14" id="KW-1185">Reference proteome</keyword>
<feature type="chain" id="PRO_5035442807" evidence="10">
    <location>
        <begin position="25"/>
        <end position="837"/>
    </location>
</feature>
<dbReference type="PANTHER" id="PTHR30451">
    <property type="entry name" value="OUTER MEMBRANE USHER PROTEIN"/>
    <property type="match status" value="1"/>
</dbReference>
<dbReference type="Pfam" id="PF13954">
    <property type="entry name" value="PapC_N"/>
    <property type="match status" value="1"/>
</dbReference>
<evidence type="ECO:0000256" key="10">
    <source>
        <dbReference type="SAM" id="SignalP"/>
    </source>
</evidence>
<keyword evidence="9" id="KW-0998">Cell outer membrane</keyword>
<dbReference type="Pfam" id="PF13953">
    <property type="entry name" value="PapC_C"/>
    <property type="match status" value="1"/>
</dbReference>
<comment type="subcellular location">
    <subcellularLocation>
        <location evidence="1">Cell outer membrane</location>
        <topology evidence="1">Multi-pass membrane protein</topology>
    </subcellularLocation>
</comment>
<dbReference type="GO" id="GO:0009297">
    <property type="term" value="P:pilus assembly"/>
    <property type="evidence" value="ECO:0007669"/>
    <property type="project" value="InterPro"/>
</dbReference>
<dbReference type="Gene3D" id="3.10.20.410">
    <property type="match status" value="1"/>
</dbReference>
<accession>A0A8K0V7U7</accession>
<evidence type="ECO:0000259" key="12">
    <source>
        <dbReference type="Pfam" id="PF13954"/>
    </source>
</evidence>
<evidence type="ECO:0000256" key="2">
    <source>
        <dbReference type="ARBA" id="ARBA00008064"/>
    </source>
</evidence>
<keyword evidence="6" id="KW-0812">Transmembrane</keyword>
<comment type="caution">
    <text evidence="13">The sequence shown here is derived from an EMBL/GenBank/DDBJ whole genome shotgun (WGS) entry which is preliminary data.</text>
</comment>
<dbReference type="Gene3D" id="2.60.40.2610">
    <property type="entry name" value="Outer membrane usher protein FimD, plug domain"/>
    <property type="match status" value="1"/>
</dbReference>
<dbReference type="InterPro" id="IPR043142">
    <property type="entry name" value="PapC-like_C_sf"/>
</dbReference>
<protein>
    <submittedName>
        <fullName evidence="13">Fimbrial biogenesis outer membrane usher protein</fullName>
    </submittedName>
</protein>
<keyword evidence="8" id="KW-0472">Membrane</keyword>
<dbReference type="InterPro" id="IPR000015">
    <property type="entry name" value="Fimb_usher"/>
</dbReference>
<evidence type="ECO:0000256" key="9">
    <source>
        <dbReference type="ARBA" id="ARBA00023237"/>
    </source>
</evidence>
<name>A0A8K0V7U7_9ENTR</name>
<keyword evidence="4" id="KW-1134">Transmembrane beta strand</keyword>
<keyword evidence="3" id="KW-0813">Transport</keyword>
<dbReference type="GO" id="GO:0015473">
    <property type="term" value="F:fimbrial usher porin activity"/>
    <property type="evidence" value="ECO:0007669"/>
    <property type="project" value="InterPro"/>
</dbReference>
<evidence type="ECO:0000256" key="4">
    <source>
        <dbReference type="ARBA" id="ARBA00022452"/>
    </source>
</evidence>
<dbReference type="InterPro" id="IPR042186">
    <property type="entry name" value="FimD_plug_dom"/>
</dbReference>
<dbReference type="InterPro" id="IPR037224">
    <property type="entry name" value="PapC_N_sf"/>
</dbReference>
<reference evidence="13" key="1">
    <citation type="submission" date="2021-01" db="EMBL/GenBank/DDBJ databases">
        <title>Intestinitalea alba gen. nov., sp. nov., a novel genus of the family Enterobacteriaceae, isolated from the gut of the plastic-eating mealworm Tenebrio molitor L.</title>
        <authorList>
            <person name="Yang Y."/>
        </authorList>
    </citation>
    <scope>NUCLEOTIDE SEQUENCE</scope>
    <source>
        <strain evidence="13">BIT-L3</strain>
    </source>
</reference>
<dbReference type="PANTHER" id="PTHR30451:SF21">
    <property type="entry name" value="FIMBRIAL USHER DOMAIN-CONTAINING PROTEIN YDET-RELATED"/>
    <property type="match status" value="1"/>
</dbReference>
<dbReference type="AlphaFoldDB" id="A0A8K0V7U7"/>
<dbReference type="InterPro" id="IPR025949">
    <property type="entry name" value="PapC-like_C"/>
</dbReference>
<evidence type="ECO:0000313" key="14">
    <source>
        <dbReference type="Proteomes" id="UP000659047"/>
    </source>
</evidence>
<dbReference type="PROSITE" id="PS51257">
    <property type="entry name" value="PROKAR_LIPOPROTEIN"/>
    <property type="match status" value="1"/>
</dbReference>
<dbReference type="Pfam" id="PF00577">
    <property type="entry name" value="Usher"/>
    <property type="match status" value="1"/>
</dbReference>
<feature type="signal peptide" evidence="10">
    <location>
        <begin position="1"/>
        <end position="24"/>
    </location>
</feature>
<evidence type="ECO:0000256" key="1">
    <source>
        <dbReference type="ARBA" id="ARBA00004571"/>
    </source>
</evidence>
<dbReference type="SUPFAM" id="SSF141729">
    <property type="entry name" value="FimD N-terminal domain-like"/>
    <property type="match status" value="1"/>
</dbReference>
<evidence type="ECO:0000256" key="3">
    <source>
        <dbReference type="ARBA" id="ARBA00022448"/>
    </source>
</evidence>
<dbReference type="GO" id="GO:0009279">
    <property type="term" value="C:cell outer membrane"/>
    <property type="evidence" value="ECO:0007669"/>
    <property type="project" value="UniProtKB-SubCell"/>
</dbReference>
<sequence>MKVTKGNLSFIVVVSCCYSFPALANDEMYFDINALHLSDEQRKNLNLAALQTIDEQVEGEYNVLVLVNESDRGRHPIFFKNHKKKLNPVLTPAQLANWGIRVHVSPLPPDAPVEEISDILPGAVATFNFKNRTLNLSIPQYAMNNPAQGDIPPSEWDNGLTMAFMDYSLSGARIHNKSTINEEDANALYLNLRSGVNIAGWRLRNYSYYSKENAGKSRWNSLQTWIEKDLPALRAMVVAGQSSTPGLTMENFGFRGLSIASQDPMLPDSLQGYAPEIHGIALSSATVEVRQNGNLMYQTTVPPGEFIIRDMYPTTSSGELEIAVHEADGTTRVFTQAYASPPVSVRKGAIKYSLSAGKYDTASYSNNDTGIAQPFTQAELIYGLLDSTSVYAGAIAASHYHALRLGAGQSLGSFGAFSVDSTVAAASFSDTKRQQGQSLQFKYSKYFDYTQTSMTLAGYRYNAGEYHTFDEASNGYYSKEQARQRTMKRRMQLTLSQPLGDLGMLSVSAYQADYKSGSSSRRRSLTGSWTKAFDAFSITLNQSQSKVWRTGKTDNVTTLSFRIPLGRWLPGSRSSSLNLNSSWARGDNGHDSLTTTLSGTALENNNLSWSVSQARNRTDGNHITNSSAIAGAYKGSAGAVNLNYSTYSGETENFSWGVRGAILAHPYGITLTRQLPEGSGYALVRAPGASGVMIRNTSGLSTNFMGYAVIPSLMPYRKNDIDLDTATLADDTDITRPRQTKIPAREALVLADFKTHIGYRVFLTLSRRGIPLPMGSVVSAADVSGMVNESGQLYLAGVQDKSILTATVENGRKCSIAIDIARLTKRNGIHIGNSECK</sequence>
<dbReference type="Gene3D" id="2.60.40.2070">
    <property type="match status" value="1"/>
</dbReference>
<keyword evidence="7 10" id="KW-0732">Signal</keyword>
<dbReference type="Gene3D" id="2.60.40.3110">
    <property type="match status" value="1"/>
</dbReference>
<evidence type="ECO:0000256" key="6">
    <source>
        <dbReference type="ARBA" id="ARBA00022692"/>
    </source>
</evidence>
<feature type="domain" description="PapC-like C-terminal" evidence="11">
    <location>
        <begin position="763"/>
        <end position="819"/>
    </location>
</feature>
<evidence type="ECO:0000256" key="7">
    <source>
        <dbReference type="ARBA" id="ARBA00022729"/>
    </source>
</evidence>
<evidence type="ECO:0000313" key="13">
    <source>
        <dbReference type="EMBL" id="MBK4716953.1"/>
    </source>
</evidence>
<gene>
    <name evidence="13" type="ORF">JJB97_16800</name>
</gene>
<dbReference type="RefSeq" id="WP_238715229.1">
    <property type="nucleotide sequence ID" value="NZ_JAEPBH010000066.1"/>
</dbReference>
<evidence type="ECO:0000256" key="8">
    <source>
        <dbReference type="ARBA" id="ARBA00023136"/>
    </source>
</evidence>
<feature type="domain" description="PapC N-terminal" evidence="12">
    <location>
        <begin position="29"/>
        <end position="170"/>
    </location>
</feature>
<dbReference type="Proteomes" id="UP000659047">
    <property type="component" value="Unassembled WGS sequence"/>
</dbReference>
<organism evidence="13 14">
    <name type="scientific">Tenebrionibacter intestinalis</name>
    <dbReference type="NCBI Taxonomy" id="2799638"/>
    <lineage>
        <taxon>Bacteria</taxon>
        <taxon>Pseudomonadati</taxon>
        <taxon>Pseudomonadota</taxon>
        <taxon>Gammaproteobacteria</taxon>
        <taxon>Enterobacterales</taxon>
        <taxon>Enterobacteriaceae</taxon>
        <taxon>Tenebrionibacter/Tenebrionicola group</taxon>
        <taxon>Tenebrionibacter</taxon>
    </lineage>
</organism>
<proteinExistence type="inferred from homology"/>
<dbReference type="EMBL" id="JAEPBH010000066">
    <property type="protein sequence ID" value="MBK4716953.1"/>
    <property type="molecule type" value="Genomic_DNA"/>
</dbReference>
<keyword evidence="5" id="KW-1029">Fimbrium biogenesis</keyword>
<evidence type="ECO:0000256" key="5">
    <source>
        <dbReference type="ARBA" id="ARBA00022558"/>
    </source>
</evidence>
<evidence type="ECO:0000259" key="11">
    <source>
        <dbReference type="Pfam" id="PF13953"/>
    </source>
</evidence>
<comment type="similarity">
    <text evidence="2">Belongs to the fimbrial export usher family.</text>
</comment>